<sequence>MIRVLIVDDEPFIRQGLKILINWEQYGYEIVGEAANGIEAIKELETKDVDLLIVDIKMPEMNGIELIEYVRENILTEVKIIVLSGYYEFEYAKKAIKCNVTDYILKPIQRDELVKVLNSFKEEYMKQKKQNTVQKIKDKVVYDRFLNEIIYGKCNDSNLKYIKKRQIFSSELRYMIIEINYCNNDEINISENEKMEQQQIFYQNMISWLGENYYNVIIDMGQSKECYDIGFIYDKRLAKEKGMNESEYILNFKSGMQQIQKHDFFIYIGEKVNSIEEISLSYKSATVAKLFSDFSIESNITYYDEMAKRKELSCNAGKQYMDYLIHEIEDNNKEEIVKCVDRIYTSFREYKINLDIIKININYLLCNLINIAKELDSEINQEEVMQYISSVSFEQMISRGSANHLKTFSLEFAEYLSQLRQNSFQGILNQIDKEISEHYMEKLSLKYLSEKYYINSAYLGQIFKKQYSTSFKDYLNAYRIEKAAELLKRSDDKIYKIAEKVGYNNTDYFINKFVQLKEKTPLQYRKQFCCR</sequence>
<dbReference type="GO" id="GO:0043565">
    <property type="term" value="F:sequence-specific DNA binding"/>
    <property type="evidence" value="ECO:0007669"/>
    <property type="project" value="InterPro"/>
</dbReference>
<evidence type="ECO:0000256" key="3">
    <source>
        <dbReference type="ARBA" id="ARBA00022490"/>
    </source>
</evidence>
<dbReference type="InterPro" id="IPR018060">
    <property type="entry name" value="HTH_AraC"/>
</dbReference>
<dbReference type="CDD" id="cd17536">
    <property type="entry name" value="REC_YesN-like"/>
    <property type="match status" value="1"/>
</dbReference>
<evidence type="ECO:0000313" key="13">
    <source>
        <dbReference type="EMBL" id="OOM63533.1"/>
    </source>
</evidence>
<keyword evidence="3" id="KW-0963">Cytoplasm</keyword>
<keyword evidence="8" id="KW-0804">Transcription</keyword>
<dbReference type="PROSITE" id="PS00041">
    <property type="entry name" value="HTH_ARAC_FAMILY_1"/>
    <property type="match status" value="1"/>
</dbReference>
<dbReference type="InterPro" id="IPR001789">
    <property type="entry name" value="Sig_transdc_resp-reg_receiver"/>
</dbReference>
<feature type="modified residue" description="4-aspartylphosphate" evidence="10">
    <location>
        <position position="55"/>
    </location>
</feature>
<dbReference type="InterPro" id="IPR018062">
    <property type="entry name" value="HTH_AraC-typ_CS"/>
</dbReference>
<dbReference type="Pfam" id="PF00072">
    <property type="entry name" value="Response_reg"/>
    <property type="match status" value="1"/>
</dbReference>
<evidence type="ECO:0000256" key="4">
    <source>
        <dbReference type="ARBA" id="ARBA00022553"/>
    </source>
</evidence>
<dbReference type="SUPFAM" id="SSF46689">
    <property type="entry name" value="Homeodomain-like"/>
    <property type="match status" value="1"/>
</dbReference>
<dbReference type="GO" id="GO:0003700">
    <property type="term" value="F:DNA-binding transcription factor activity"/>
    <property type="evidence" value="ECO:0007669"/>
    <property type="project" value="InterPro"/>
</dbReference>
<dbReference type="EMBL" id="LZZI01000011">
    <property type="protein sequence ID" value="OOM63533.1"/>
    <property type="molecule type" value="Genomic_DNA"/>
</dbReference>
<evidence type="ECO:0000256" key="2">
    <source>
        <dbReference type="ARBA" id="ARBA00018672"/>
    </source>
</evidence>
<feature type="domain" description="HTH araC/xylS-type" evidence="11">
    <location>
        <begin position="429"/>
        <end position="527"/>
    </location>
</feature>
<dbReference type="AlphaFoldDB" id="A0A1S8SDB9"/>
<proteinExistence type="predicted"/>
<keyword evidence="6" id="KW-0805">Transcription regulation</keyword>
<comment type="subcellular location">
    <subcellularLocation>
        <location evidence="1">Cytoplasm</location>
    </subcellularLocation>
</comment>
<dbReference type="GO" id="GO:0005737">
    <property type="term" value="C:cytoplasm"/>
    <property type="evidence" value="ECO:0007669"/>
    <property type="project" value="UniProtKB-SubCell"/>
</dbReference>
<dbReference type="PROSITE" id="PS01124">
    <property type="entry name" value="HTH_ARAC_FAMILY_2"/>
    <property type="match status" value="1"/>
</dbReference>
<evidence type="ECO:0000256" key="9">
    <source>
        <dbReference type="ARBA" id="ARBA00024867"/>
    </source>
</evidence>
<evidence type="ECO:0000256" key="10">
    <source>
        <dbReference type="PROSITE-ProRule" id="PRU00169"/>
    </source>
</evidence>
<evidence type="ECO:0000259" key="12">
    <source>
        <dbReference type="PROSITE" id="PS50110"/>
    </source>
</evidence>
<keyword evidence="5" id="KW-0902">Two-component regulatory system</keyword>
<feature type="domain" description="Response regulatory" evidence="12">
    <location>
        <begin position="3"/>
        <end position="121"/>
    </location>
</feature>
<dbReference type="Pfam" id="PF12833">
    <property type="entry name" value="HTH_18"/>
    <property type="match status" value="1"/>
</dbReference>
<dbReference type="GO" id="GO:0000160">
    <property type="term" value="P:phosphorelay signal transduction system"/>
    <property type="evidence" value="ECO:0007669"/>
    <property type="project" value="UniProtKB-KW"/>
</dbReference>
<dbReference type="InterPro" id="IPR011006">
    <property type="entry name" value="CheY-like_superfamily"/>
</dbReference>
<dbReference type="SMART" id="SM00448">
    <property type="entry name" value="REC"/>
    <property type="match status" value="1"/>
</dbReference>
<comment type="caution">
    <text evidence="13">The sequence shown here is derived from an EMBL/GenBank/DDBJ whole genome shotgun (WGS) entry which is preliminary data.</text>
</comment>
<reference evidence="13 14" key="1">
    <citation type="submission" date="2016-05" db="EMBL/GenBank/DDBJ databases">
        <title>Microbial solvent formation.</title>
        <authorList>
            <person name="Poehlein A."/>
            <person name="Montoya Solano J.D."/>
            <person name="Flitsch S."/>
            <person name="Krabben P."/>
            <person name="Duerre P."/>
            <person name="Daniel R."/>
        </authorList>
    </citation>
    <scope>NUCLEOTIDE SEQUENCE [LARGE SCALE GENOMIC DNA]</scope>
    <source>
        <strain evidence="13 14">DSM 53</strain>
    </source>
</reference>
<comment type="function">
    <text evidence="9">May play the central regulatory role in sporulation. It may be an element of the effector pathway responsible for the activation of sporulation genes in response to nutritional stress. Spo0A may act in concert with spo0H (a sigma factor) to control the expression of some genes that are critical to the sporulation process.</text>
</comment>
<dbReference type="PROSITE" id="PS50110">
    <property type="entry name" value="RESPONSE_REGULATORY"/>
    <property type="match status" value="1"/>
</dbReference>
<dbReference type="PANTHER" id="PTHR42713">
    <property type="entry name" value="HISTIDINE KINASE-RELATED"/>
    <property type="match status" value="1"/>
</dbReference>
<evidence type="ECO:0000256" key="8">
    <source>
        <dbReference type="ARBA" id="ARBA00023163"/>
    </source>
</evidence>
<name>A0A1S8SDB9_CLOBE</name>
<keyword evidence="7" id="KW-0238">DNA-binding</keyword>
<organism evidence="13 14">
    <name type="scientific">Clostridium beijerinckii</name>
    <name type="common">Clostridium MP</name>
    <dbReference type="NCBI Taxonomy" id="1520"/>
    <lineage>
        <taxon>Bacteria</taxon>
        <taxon>Bacillati</taxon>
        <taxon>Bacillota</taxon>
        <taxon>Clostridia</taxon>
        <taxon>Eubacteriales</taxon>
        <taxon>Clostridiaceae</taxon>
        <taxon>Clostridium</taxon>
    </lineage>
</organism>
<evidence type="ECO:0000259" key="11">
    <source>
        <dbReference type="PROSITE" id="PS01124"/>
    </source>
</evidence>
<gene>
    <name evidence="13" type="ORF">CLBCK_09440</name>
</gene>
<dbReference type="InterPro" id="IPR009057">
    <property type="entry name" value="Homeodomain-like_sf"/>
</dbReference>
<evidence type="ECO:0000256" key="1">
    <source>
        <dbReference type="ARBA" id="ARBA00004496"/>
    </source>
</evidence>
<dbReference type="SUPFAM" id="SSF52172">
    <property type="entry name" value="CheY-like"/>
    <property type="match status" value="1"/>
</dbReference>
<dbReference type="Gene3D" id="1.10.10.60">
    <property type="entry name" value="Homeodomain-like"/>
    <property type="match status" value="2"/>
</dbReference>
<dbReference type="InterPro" id="IPR051552">
    <property type="entry name" value="HptR"/>
</dbReference>
<dbReference type="Gene3D" id="3.40.50.2300">
    <property type="match status" value="1"/>
</dbReference>
<keyword evidence="4 10" id="KW-0597">Phosphoprotein</keyword>
<evidence type="ECO:0000256" key="7">
    <source>
        <dbReference type="ARBA" id="ARBA00023125"/>
    </source>
</evidence>
<accession>A0A1S8SDB9</accession>
<dbReference type="RefSeq" id="WP_077837716.1">
    <property type="nucleotide sequence ID" value="NZ_JABTAE010000001.1"/>
</dbReference>
<evidence type="ECO:0000256" key="5">
    <source>
        <dbReference type="ARBA" id="ARBA00023012"/>
    </source>
</evidence>
<dbReference type="PANTHER" id="PTHR42713:SF3">
    <property type="entry name" value="TRANSCRIPTIONAL REGULATORY PROTEIN HPTR"/>
    <property type="match status" value="1"/>
</dbReference>
<dbReference type="SMART" id="SM00342">
    <property type="entry name" value="HTH_ARAC"/>
    <property type="match status" value="1"/>
</dbReference>
<evidence type="ECO:0000256" key="6">
    <source>
        <dbReference type="ARBA" id="ARBA00023015"/>
    </source>
</evidence>
<evidence type="ECO:0000313" key="14">
    <source>
        <dbReference type="Proteomes" id="UP000190973"/>
    </source>
</evidence>
<dbReference type="Proteomes" id="UP000190973">
    <property type="component" value="Unassembled WGS sequence"/>
</dbReference>
<protein>
    <recommendedName>
        <fullName evidence="2">Stage 0 sporulation protein A homolog</fullName>
    </recommendedName>
</protein>